<comment type="caution">
    <text evidence="1">The sequence shown here is derived from an EMBL/GenBank/DDBJ whole genome shotgun (WGS) entry which is preliminary data.</text>
</comment>
<organism evidence="1 2">
    <name type="scientific">Oedothorax gibbosus</name>
    <dbReference type="NCBI Taxonomy" id="931172"/>
    <lineage>
        <taxon>Eukaryota</taxon>
        <taxon>Metazoa</taxon>
        <taxon>Ecdysozoa</taxon>
        <taxon>Arthropoda</taxon>
        <taxon>Chelicerata</taxon>
        <taxon>Arachnida</taxon>
        <taxon>Araneae</taxon>
        <taxon>Araneomorphae</taxon>
        <taxon>Entelegynae</taxon>
        <taxon>Araneoidea</taxon>
        <taxon>Linyphiidae</taxon>
        <taxon>Erigoninae</taxon>
        <taxon>Oedothorax</taxon>
    </lineage>
</organism>
<accession>A0AAV6UPM8</accession>
<protein>
    <recommendedName>
        <fullName evidence="3">Retrovirus-related Pol polyprotein from type-1 retrotransposable element R2</fullName>
    </recommendedName>
</protein>
<evidence type="ECO:0000313" key="1">
    <source>
        <dbReference type="EMBL" id="KAG8186047.1"/>
    </source>
</evidence>
<evidence type="ECO:0000313" key="2">
    <source>
        <dbReference type="Proteomes" id="UP000827092"/>
    </source>
</evidence>
<sequence length="150" mass="17015">MRRELYSTCDGSGLKEISTIPIASSWVLDGTKLLSGRSYINSIQIRTNTLYSRSRGRKIDHQCSQGCTQPETLNHILQNCYASHKPRIARHDKLVEYLKRGAEQHKFLVQSEPSFATKAGILKPNLVLIKGDNYHLRCPSGERPVPPRDR</sequence>
<dbReference type="EMBL" id="JAFNEN010000315">
    <property type="protein sequence ID" value="KAG8186047.1"/>
    <property type="molecule type" value="Genomic_DNA"/>
</dbReference>
<gene>
    <name evidence="1" type="ORF">JTE90_007433</name>
</gene>
<proteinExistence type="predicted"/>
<name>A0AAV6UPM8_9ARAC</name>
<dbReference type="Proteomes" id="UP000827092">
    <property type="component" value="Unassembled WGS sequence"/>
</dbReference>
<evidence type="ECO:0008006" key="3">
    <source>
        <dbReference type="Google" id="ProtNLM"/>
    </source>
</evidence>
<reference evidence="1 2" key="1">
    <citation type="journal article" date="2022" name="Nat. Ecol. Evol.">
        <title>A masculinizing supergene underlies an exaggerated male reproductive morph in a spider.</title>
        <authorList>
            <person name="Hendrickx F."/>
            <person name="De Corte Z."/>
            <person name="Sonet G."/>
            <person name="Van Belleghem S.M."/>
            <person name="Kostlbacher S."/>
            <person name="Vangestel C."/>
        </authorList>
    </citation>
    <scope>NUCLEOTIDE SEQUENCE [LARGE SCALE GENOMIC DNA]</scope>
    <source>
        <strain evidence="1">W744_W776</strain>
    </source>
</reference>
<dbReference type="AlphaFoldDB" id="A0AAV6UPM8"/>
<keyword evidence="2" id="KW-1185">Reference proteome</keyword>